<proteinExistence type="predicted"/>
<evidence type="ECO:0000313" key="1">
    <source>
        <dbReference type="EMBL" id="NMG16111.1"/>
    </source>
</evidence>
<dbReference type="RefSeq" id="WP_169202709.1">
    <property type="nucleotide sequence ID" value="NZ_CP059467.1"/>
</dbReference>
<keyword evidence="2" id="KW-1185">Reference proteome</keyword>
<evidence type="ECO:0000313" key="2">
    <source>
        <dbReference type="Proteomes" id="UP000633943"/>
    </source>
</evidence>
<dbReference type="Proteomes" id="UP000633943">
    <property type="component" value="Unassembled WGS sequence"/>
</dbReference>
<reference evidence="1 2" key="1">
    <citation type="submission" date="2019-12" db="EMBL/GenBank/DDBJ databases">
        <title>Comparative genomics gives insights into the taxonomy of the Azoarcus-Aromatoleum group and reveals separate origins of nif in the plant-associated Azoarcus and non-plant-associated Aromatoleum sub-groups.</title>
        <authorList>
            <person name="Lafos M."/>
            <person name="Maluk M."/>
            <person name="Batista M."/>
            <person name="Junghare M."/>
            <person name="Carmona M."/>
            <person name="Faoro H."/>
            <person name="Cruz L.M."/>
            <person name="Battistoni F."/>
            <person name="De Souza E."/>
            <person name="Pedrosa F."/>
            <person name="Chen W.-M."/>
            <person name="Poole P.S."/>
            <person name="Dixon R.A."/>
            <person name="James E.K."/>
        </authorList>
    </citation>
    <scope>NUCLEOTIDE SEQUENCE [LARGE SCALE GENOMIC DNA]</scope>
    <source>
        <strain evidence="1 2">PbN1</strain>
    </source>
</reference>
<dbReference type="EMBL" id="WTVP01000028">
    <property type="protein sequence ID" value="NMG16111.1"/>
    <property type="molecule type" value="Genomic_DNA"/>
</dbReference>
<gene>
    <name evidence="1" type="ORF">GPA24_11265</name>
</gene>
<sequence length="57" mass="6157">MAVLVAVGGAMIATAGEPWLPAVAEIPAGAFVADTRHRDPDMDRTTWASYSFVHWSR</sequence>
<accession>A0ABX1NWV0</accession>
<comment type="caution">
    <text evidence="1">The sequence shown here is derived from an EMBL/GenBank/DDBJ whole genome shotgun (WGS) entry which is preliminary data.</text>
</comment>
<name>A0ABX1NWV0_9RHOO</name>
<organism evidence="1 2">
    <name type="scientific">Aromatoleum bremense</name>
    <dbReference type="NCBI Taxonomy" id="76115"/>
    <lineage>
        <taxon>Bacteria</taxon>
        <taxon>Pseudomonadati</taxon>
        <taxon>Pseudomonadota</taxon>
        <taxon>Betaproteobacteria</taxon>
        <taxon>Rhodocyclales</taxon>
        <taxon>Rhodocyclaceae</taxon>
        <taxon>Aromatoleum</taxon>
    </lineage>
</organism>
<protein>
    <submittedName>
        <fullName evidence="1">Uncharacterized protein</fullName>
    </submittedName>
</protein>